<evidence type="ECO:0000256" key="4">
    <source>
        <dbReference type="ARBA" id="ARBA00022801"/>
    </source>
</evidence>
<comment type="caution">
    <text evidence="9">The sequence shown here is derived from an EMBL/GenBank/DDBJ whole genome shotgun (WGS) entry which is preliminary data.</text>
</comment>
<evidence type="ECO:0000256" key="7">
    <source>
        <dbReference type="RuleBase" id="RU003435"/>
    </source>
</evidence>
<reference evidence="9" key="1">
    <citation type="journal article" date="2014" name="Int. J. Syst. Evol. Microbiol.">
        <title>Complete genome sequence of Corynebacterium casei LMG S-19264T (=DSM 44701T), isolated from a smear-ripened cheese.</title>
        <authorList>
            <consortium name="US DOE Joint Genome Institute (JGI-PGF)"/>
            <person name="Walter F."/>
            <person name="Albersmeier A."/>
            <person name="Kalinowski J."/>
            <person name="Ruckert C."/>
        </authorList>
    </citation>
    <scope>NUCLEOTIDE SEQUENCE</scope>
    <source>
        <strain evidence="9">NBRC 112290</strain>
    </source>
</reference>
<dbReference type="Pfam" id="PF01432">
    <property type="entry name" value="Peptidase_M3"/>
    <property type="match status" value="1"/>
</dbReference>
<evidence type="ECO:0000259" key="8">
    <source>
        <dbReference type="Pfam" id="PF01432"/>
    </source>
</evidence>
<keyword evidence="3 7" id="KW-0479">Metal-binding</keyword>
<evidence type="ECO:0000256" key="2">
    <source>
        <dbReference type="ARBA" id="ARBA00022670"/>
    </source>
</evidence>
<dbReference type="InterPro" id="IPR001567">
    <property type="entry name" value="Pept_M3A_M3B_dom"/>
</dbReference>
<gene>
    <name evidence="9" type="ORF">GCM10025875_10880</name>
</gene>
<comment type="similarity">
    <text evidence="1 7">Belongs to the peptidase M3 family.</text>
</comment>
<organism evidence="9 10">
    <name type="scientific">Litorihabitans aurantiacus</name>
    <dbReference type="NCBI Taxonomy" id="1930061"/>
    <lineage>
        <taxon>Bacteria</taxon>
        <taxon>Bacillati</taxon>
        <taxon>Actinomycetota</taxon>
        <taxon>Actinomycetes</taxon>
        <taxon>Micrococcales</taxon>
        <taxon>Beutenbergiaceae</taxon>
        <taxon>Litorihabitans</taxon>
    </lineage>
</organism>
<keyword evidence="10" id="KW-1185">Reference proteome</keyword>
<dbReference type="InterPro" id="IPR024077">
    <property type="entry name" value="Neurolysin/TOP_dom2"/>
</dbReference>
<keyword evidence="5 7" id="KW-0862">Zinc</keyword>
<dbReference type="GO" id="GO:0006508">
    <property type="term" value="P:proteolysis"/>
    <property type="evidence" value="ECO:0007669"/>
    <property type="project" value="UniProtKB-KW"/>
</dbReference>
<dbReference type="Proteomes" id="UP001157161">
    <property type="component" value="Unassembled WGS sequence"/>
</dbReference>
<dbReference type="PANTHER" id="PTHR43660:SF1">
    <property type="entry name" value="DIPEPTIDYL CARBOXYPEPTIDASE"/>
    <property type="match status" value="1"/>
</dbReference>
<keyword evidence="4 7" id="KW-0378">Hydrolase</keyword>
<evidence type="ECO:0000313" key="10">
    <source>
        <dbReference type="Proteomes" id="UP001157161"/>
    </source>
</evidence>
<evidence type="ECO:0000256" key="1">
    <source>
        <dbReference type="ARBA" id="ARBA00006040"/>
    </source>
</evidence>
<proteinExistence type="inferred from homology"/>
<dbReference type="GO" id="GO:0004180">
    <property type="term" value="F:carboxypeptidase activity"/>
    <property type="evidence" value="ECO:0007669"/>
    <property type="project" value="TreeGrafter"/>
</dbReference>
<sequence length="179" mass="19891">MWATHPDVIARYARHHATGEQLDLAVVARLREAAGYGEGFATAEYLGAALLDQAWHHLAPDDVPTDPADVAGFEQRALADAGLLLELVPPRYRSTYFNHTFGGGYDAGYYSYIWSEVLDADTQAWFEEGENGGLDASRGRRFRDVLLSRGHSAPPLSFYRELRGRDADITPLLVRRGLQ</sequence>
<dbReference type="GO" id="GO:0004222">
    <property type="term" value="F:metalloendopeptidase activity"/>
    <property type="evidence" value="ECO:0007669"/>
    <property type="project" value="InterPro"/>
</dbReference>
<comment type="cofactor">
    <cofactor evidence="7">
        <name>Zn(2+)</name>
        <dbReference type="ChEBI" id="CHEBI:29105"/>
    </cofactor>
    <text evidence="7">Binds 1 zinc ion.</text>
</comment>
<keyword evidence="2 7" id="KW-0645">Protease</keyword>
<dbReference type="GO" id="GO:0005829">
    <property type="term" value="C:cytosol"/>
    <property type="evidence" value="ECO:0007669"/>
    <property type="project" value="TreeGrafter"/>
</dbReference>
<accession>A0AA37XD50</accession>
<dbReference type="InterPro" id="IPR045090">
    <property type="entry name" value="Pept_M3A_M3B"/>
</dbReference>
<dbReference type="PANTHER" id="PTHR43660">
    <property type="entry name" value="DIPEPTIDYL CARBOXYPEPTIDASE"/>
    <property type="match status" value="1"/>
</dbReference>
<name>A0AA37XD50_9MICO</name>
<evidence type="ECO:0000256" key="5">
    <source>
        <dbReference type="ARBA" id="ARBA00022833"/>
    </source>
</evidence>
<dbReference type="SUPFAM" id="SSF55486">
    <property type="entry name" value="Metalloproteases ('zincins'), catalytic domain"/>
    <property type="match status" value="1"/>
</dbReference>
<dbReference type="AlphaFoldDB" id="A0AA37XD50"/>
<feature type="domain" description="Peptidase M3A/M3B catalytic" evidence="8">
    <location>
        <begin position="1"/>
        <end position="173"/>
    </location>
</feature>
<dbReference type="GO" id="GO:0046872">
    <property type="term" value="F:metal ion binding"/>
    <property type="evidence" value="ECO:0007669"/>
    <property type="project" value="UniProtKB-UniRule"/>
</dbReference>
<evidence type="ECO:0000256" key="3">
    <source>
        <dbReference type="ARBA" id="ARBA00022723"/>
    </source>
</evidence>
<keyword evidence="6 7" id="KW-0482">Metalloprotease</keyword>
<protein>
    <recommendedName>
        <fullName evidence="8">Peptidase M3A/M3B catalytic domain-containing protein</fullName>
    </recommendedName>
</protein>
<dbReference type="Gene3D" id="1.10.1370.10">
    <property type="entry name" value="Neurolysin, domain 3"/>
    <property type="match status" value="1"/>
</dbReference>
<evidence type="ECO:0000256" key="6">
    <source>
        <dbReference type="ARBA" id="ARBA00023049"/>
    </source>
</evidence>
<reference evidence="9" key="2">
    <citation type="submission" date="2023-02" db="EMBL/GenBank/DDBJ databases">
        <authorList>
            <person name="Sun Q."/>
            <person name="Mori K."/>
        </authorList>
    </citation>
    <scope>NUCLEOTIDE SEQUENCE</scope>
    <source>
        <strain evidence="9">NBRC 112290</strain>
    </source>
</reference>
<evidence type="ECO:0000313" key="9">
    <source>
        <dbReference type="EMBL" id="GMA31096.1"/>
    </source>
</evidence>
<dbReference type="EMBL" id="BSUM01000001">
    <property type="protein sequence ID" value="GMA31096.1"/>
    <property type="molecule type" value="Genomic_DNA"/>
</dbReference>